<evidence type="ECO:0000313" key="1">
    <source>
        <dbReference type="EMBL" id="KAG0688585.1"/>
    </source>
</evidence>
<comment type="caution">
    <text evidence="1">The sequence shown here is derived from an EMBL/GenBank/DDBJ whole genome shotgun (WGS) entry which is preliminary data.</text>
</comment>
<reference evidence="1" key="1">
    <citation type="submission" date="2020-11" db="EMBL/GenBank/DDBJ databases">
        <title>Kefir isolates.</title>
        <authorList>
            <person name="Marcisauskas S."/>
            <person name="Kim Y."/>
            <person name="Blasche S."/>
        </authorList>
    </citation>
    <scope>NUCLEOTIDE SEQUENCE</scope>
    <source>
        <strain evidence="1">Olga-1</strain>
    </source>
</reference>
<proteinExistence type="predicted"/>
<protein>
    <submittedName>
        <fullName evidence="1">Uncharacterized protein</fullName>
    </submittedName>
</protein>
<keyword evidence="2" id="KW-1185">Reference proteome</keyword>
<dbReference type="EMBL" id="PUHW01000139">
    <property type="protein sequence ID" value="KAG0688585.1"/>
    <property type="molecule type" value="Genomic_DNA"/>
</dbReference>
<dbReference type="OrthoDB" id="3996886at2759"/>
<dbReference type="Proteomes" id="UP000697127">
    <property type="component" value="Unassembled WGS sequence"/>
</dbReference>
<name>A0A9P6WK62_9ASCO</name>
<sequence>MGLIDNIKNKFHQDASNVNLMMYTKNNQQKFGLDSDSIPRNHMMDTISNEQGAEVLGFRNNENLQYPFKAINRNLMTHTISNEQAEILANGIDIKEVNSKPKNKLFDIKSNEEFSNCKKSSKPLTKVNSDRLL</sequence>
<gene>
    <name evidence="1" type="ORF">C6P40_000767</name>
</gene>
<organism evidence="1 2">
    <name type="scientific">Pichia californica</name>
    <dbReference type="NCBI Taxonomy" id="460514"/>
    <lineage>
        <taxon>Eukaryota</taxon>
        <taxon>Fungi</taxon>
        <taxon>Dikarya</taxon>
        <taxon>Ascomycota</taxon>
        <taxon>Saccharomycotina</taxon>
        <taxon>Pichiomycetes</taxon>
        <taxon>Pichiales</taxon>
        <taxon>Pichiaceae</taxon>
        <taxon>Pichia</taxon>
    </lineage>
</organism>
<accession>A0A9P6WK62</accession>
<evidence type="ECO:0000313" key="2">
    <source>
        <dbReference type="Proteomes" id="UP000697127"/>
    </source>
</evidence>
<dbReference type="AlphaFoldDB" id="A0A9P6WK62"/>